<reference evidence="2 3" key="1">
    <citation type="journal article" date="2018" name="Front. Plant Sci.">
        <title>Red Clover (Trifolium pratense) and Zigzag Clover (T. medium) - A Picture of Genomic Similarities and Differences.</title>
        <authorList>
            <person name="Dluhosova J."/>
            <person name="Istvanek J."/>
            <person name="Nedelnik J."/>
            <person name="Repkova J."/>
        </authorList>
    </citation>
    <scope>NUCLEOTIDE SEQUENCE [LARGE SCALE GENOMIC DNA]</scope>
    <source>
        <strain evidence="3">cv. 10/8</strain>
        <tissue evidence="2">Leaf</tissue>
    </source>
</reference>
<protein>
    <submittedName>
        <fullName evidence="2">Uncharacterized protein</fullName>
    </submittedName>
</protein>
<feature type="compositionally biased region" description="Basic and acidic residues" evidence="1">
    <location>
        <begin position="1"/>
        <end position="14"/>
    </location>
</feature>
<organism evidence="2 3">
    <name type="scientific">Trifolium medium</name>
    <dbReference type="NCBI Taxonomy" id="97028"/>
    <lineage>
        <taxon>Eukaryota</taxon>
        <taxon>Viridiplantae</taxon>
        <taxon>Streptophyta</taxon>
        <taxon>Embryophyta</taxon>
        <taxon>Tracheophyta</taxon>
        <taxon>Spermatophyta</taxon>
        <taxon>Magnoliopsida</taxon>
        <taxon>eudicotyledons</taxon>
        <taxon>Gunneridae</taxon>
        <taxon>Pentapetalae</taxon>
        <taxon>rosids</taxon>
        <taxon>fabids</taxon>
        <taxon>Fabales</taxon>
        <taxon>Fabaceae</taxon>
        <taxon>Papilionoideae</taxon>
        <taxon>50 kb inversion clade</taxon>
        <taxon>NPAAA clade</taxon>
        <taxon>Hologalegina</taxon>
        <taxon>IRL clade</taxon>
        <taxon>Trifolieae</taxon>
        <taxon>Trifolium</taxon>
    </lineage>
</organism>
<evidence type="ECO:0000313" key="3">
    <source>
        <dbReference type="Proteomes" id="UP000265520"/>
    </source>
</evidence>
<evidence type="ECO:0000313" key="2">
    <source>
        <dbReference type="EMBL" id="MCH99372.1"/>
    </source>
</evidence>
<dbReference type="Proteomes" id="UP000265520">
    <property type="component" value="Unassembled WGS sequence"/>
</dbReference>
<proteinExistence type="predicted"/>
<name>A0A392NHV5_9FABA</name>
<accession>A0A392NHV5</accession>
<keyword evidence="3" id="KW-1185">Reference proteome</keyword>
<sequence>MNGGGRVKEVREGRPASSRRLAARSPETVMWVVCDEGADLTS</sequence>
<dbReference type="AlphaFoldDB" id="A0A392NHV5"/>
<feature type="non-terminal residue" evidence="2">
    <location>
        <position position="42"/>
    </location>
</feature>
<dbReference type="EMBL" id="LXQA010040120">
    <property type="protein sequence ID" value="MCH99372.1"/>
    <property type="molecule type" value="Genomic_DNA"/>
</dbReference>
<evidence type="ECO:0000256" key="1">
    <source>
        <dbReference type="SAM" id="MobiDB-lite"/>
    </source>
</evidence>
<feature type="region of interest" description="Disordered" evidence="1">
    <location>
        <begin position="1"/>
        <end position="24"/>
    </location>
</feature>
<comment type="caution">
    <text evidence="2">The sequence shown here is derived from an EMBL/GenBank/DDBJ whole genome shotgun (WGS) entry which is preliminary data.</text>
</comment>